<keyword evidence="13" id="KW-0675">Receptor</keyword>
<comment type="subcellular location">
    <subcellularLocation>
        <location evidence="1">Membrane</location>
        <topology evidence="1">Single-pass type I membrane protein</topology>
    </subcellularLocation>
</comment>
<feature type="chain" id="PRO_5004928649" evidence="11">
    <location>
        <begin position="22"/>
        <end position="766"/>
    </location>
</feature>
<keyword evidence="8" id="KW-1015">Disulfide bond</keyword>
<dbReference type="InterPro" id="IPR045274">
    <property type="entry name" value="WAK-like"/>
</dbReference>
<keyword evidence="2" id="KW-0723">Serine/threonine-protein kinase</keyword>
<evidence type="ECO:0000313" key="13">
    <source>
        <dbReference type="EMBL" id="EXB93593.1"/>
    </source>
</evidence>
<dbReference type="InterPro" id="IPR025287">
    <property type="entry name" value="WAK_GUB"/>
</dbReference>
<dbReference type="GO" id="GO:0030247">
    <property type="term" value="F:polysaccharide binding"/>
    <property type="evidence" value="ECO:0007669"/>
    <property type="project" value="InterPro"/>
</dbReference>
<evidence type="ECO:0000256" key="4">
    <source>
        <dbReference type="ARBA" id="ARBA00022729"/>
    </source>
</evidence>
<feature type="region of interest" description="Disordered" evidence="10">
    <location>
        <begin position="719"/>
        <end position="766"/>
    </location>
</feature>
<keyword evidence="9" id="KW-0325">Glycoprotein</keyword>
<proteinExistence type="predicted"/>
<evidence type="ECO:0000256" key="11">
    <source>
        <dbReference type="SAM" id="SignalP"/>
    </source>
</evidence>
<keyword evidence="7" id="KW-0067">ATP-binding</keyword>
<gene>
    <name evidence="13" type="ORF">L484_014585</name>
</gene>
<dbReference type="InterPro" id="IPR008266">
    <property type="entry name" value="Tyr_kinase_AS"/>
</dbReference>
<dbReference type="InterPro" id="IPR018097">
    <property type="entry name" value="EGF_Ca-bd_CS"/>
</dbReference>
<evidence type="ECO:0000259" key="12">
    <source>
        <dbReference type="PROSITE" id="PS50011"/>
    </source>
</evidence>
<dbReference type="GO" id="GO:0004674">
    <property type="term" value="F:protein serine/threonine kinase activity"/>
    <property type="evidence" value="ECO:0007669"/>
    <property type="project" value="UniProtKB-KW"/>
</dbReference>
<dbReference type="EMBL" id="KE345081">
    <property type="protein sequence ID" value="EXB93593.1"/>
    <property type="molecule type" value="Genomic_DNA"/>
</dbReference>
<keyword evidence="6 13" id="KW-0418">Kinase</keyword>
<dbReference type="InterPro" id="IPR000719">
    <property type="entry name" value="Prot_kinase_dom"/>
</dbReference>
<dbReference type="PROSITE" id="PS50011">
    <property type="entry name" value="PROTEIN_KINASE_DOM"/>
    <property type="match status" value="1"/>
</dbReference>
<dbReference type="Pfam" id="PF07714">
    <property type="entry name" value="PK_Tyr_Ser-Thr"/>
    <property type="match status" value="1"/>
</dbReference>
<dbReference type="GO" id="GO:0005886">
    <property type="term" value="C:plasma membrane"/>
    <property type="evidence" value="ECO:0007669"/>
    <property type="project" value="TreeGrafter"/>
</dbReference>
<dbReference type="GO" id="GO:0005509">
    <property type="term" value="F:calcium ion binding"/>
    <property type="evidence" value="ECO:0007669"/>
    <property type="project" value="InterPro"/>
</dbReference>
<dbReference type="Gene3D" id="1.10.510.10">
    <property type="entry name" value="Transferase(Phosphotransferase) domain 1"/>
    <property type="match status" value="1"/>
</dbReference>
<dbReference type="eggNOG" id="ENOG502RMXX">
    <property type="taxonomic scope" value="Eukaryota"/>
</dbReference>
<evidence type="ECO:0000256" key="10">
    <source>
        <dbReference type="SAM" id="MobiDB-lite"/>
    </source>
</evidence>
<organism evidence="13 14">
    <name type="scientific">Morus notabilis</name>
    <dbReference type="NCBI Taxonomy" id="981085"/>
    <lineage>
        <taxon>Eukaryota</taxon>
        <taxon>Viridiplantae</taxon>
        <taxon>Streptophyta</taxon>
        <taxon>Embryophyta</taxon>
        <taxon>Tracheophyta</taxon>
        <taxon>Spermatophyta</taxon>
        <taxon>Magnoliopsida</taxon>
        <taxon>eudicotyledons</taxon>
        <taxon>Gunneridae</taxon>
        <taxon>Pentapetalae</taxon>
        <taxon>rosids</taxon>
        <taxon>fabids</taxon>
        <taxon>Rosales</taxon>
        <taxon>Moraceae</taxon>
        <taxon>Moreae</taxon>
        <taxon>Morus</taxon>
    </lineage>
</organism>
<dbReference type="Pfam" id="PF13947">
    <property type="entry name" value="GUB_WAK_bind"/>
    <property type="match status" value="1"/>
</dbReference>
<feature type="signal peptide" evidence="11">
    <location>
        <begin position="1"/>
        <end position="21"/>
    </location>
</feature>
<dbReference type="FunFam" id="1.10.510.10:FF:000084">
    <property type="entry name" value="Wall-associated receptor kinase 2"/>
    <property type="match status" value="1"/>
</dbReference>
<evidence type="ECO:0000256" key="1">
    <source>
        <dbReference type="ARBA" id="ARBA00004479"/>
    </source>
</evidence>
<sequence>MVLQVLIHILLLPCLVLNTAASKLPPAAPAASLMAKKSCLSSCGNITIPFPFGIGKGCFIDEWFEVVCKNNATLVLSRVNLTVISIDIRPRFGSLEVKLPMLTFLNCDTEQRSPSLGGSPFEFDSNWNKFTAVGRSAFARMSSESDDTGTILAGCSLHCGTNSGGVNSVDHCQASIPSKLQFFKASFTSERTTETCYAFLVNDIWFSRSVKNISALNKMSEFPVVLNWILLYADKICALGKSDDSFLSNNDYSAKYPLKQHRSDRCYRYPNFGTPSSPVNQSQFVHCICEKGFEGNPYLVDGCKDIDECVPRARGSNVCPGNSRCENRNGSYVCNHKGKKAQGVLVGLGSAVGAMSLLLGSSGLYKVIKKRINFQRGERFFKRNGGDLLLQQLSLSEDNVENTVEVNVEDTSEVKVEDTREVRVEDTSEVRVQKTKLFDSEELEKATDRFNKDRVVGQGGRGTVYKGMLSDGRTAAIKKSKIGNKKEFIDEVVKLSKVNHRNVVKLLGCCLKTQVPLLVYEDVPNGTLSQYICDEQEGELSLTWQIRLRIATEVAGALSYLHSLASPIYHKDITSRNILLDGKYRPKVGDFGISRSVAIDQTHLTTADTFVYLDPDYFRSRKFTDKSDVYSFGVVLVELLTGQKPISIERPEETGSLAEYFMLSIEEGNLLDIVDARVKEEGKEEAITAFALLAKRCLKFSRRKRPTMKEVATSLGDIQKLEGDSGVRQEENLEEKLEEDSGVHQEENLEEKLEEDSGVHDEENLE</sequence>
<dbReference type="PANTHER" id="PTHR27005:SF280">
    <property type="entry name" value="WALL-ASSOCIATED RECEPTOR KINASE-LIKE 8"/>
    <property type="match status" value="1"/>
</dbReference>
<dbReference type="Gene3D" id="3.30.200.20">
    <property type="entry name" value="Phosphorylase Kinase, domain 1"/>
    <property type="match status" value="1"/>
</dbReference>
<name>W9RIF9_9ROSA</name>
<evidence type="ECO:0000256" key="2">
    <source>
        <dbReference type="ARBA" id="ARBA00022527"/>
    </source>
</evidence>
<keyword evidence="14" id="KW-1185">Reference proteome</keyword>
<dbReference type="GO" id="GO:0007166">
    <property type="term" value="P:cell surface receptor signaling pathway"/>
    <property type="evidence" value="ECO:0007669"/>
    <property type="project" value="InterPro"/>
</dbReference>
<feature type="domain" description="Protein kinase" evidence="12">
    <location>
        <begin position="450"/>
        <end position="721"/>
    </location>
</feature>
<keyword evidence="3" id="KW-0808">Transferase</keyword>
<dbReference type="Proteomes" id="UP000030645">
    <property type="component" value="Unassembled WGS sequence"/>
</dbReference>
<keyword evidence="5" id="KW-0547">Nucleotide-binding</keyword>
<keyword evidence="4 11" id="KW-0732">Signal</keyword>
<dbReference type="STRING" id="981085.W9RIF9"/>
<reference evidence="14" key="1">
    <citation type="submission" date="2013-01" db="EMBL/GenBank/DDBJ databases">
        <title>Draft Genome Sequence of a Mulberry Tree, Morus notabilis C.K. Schneid.</title>
        <authorList>
            <person name="He N."/>
            <person name="Zhao S."/>
        </authorList>
    </citation>
    <scope>NUCLEOTIDE SEQUENCE</scope>
</reference>
<dbReference type="OrthoDB" id="4062651at2759"/>
<evidence type="ECO:0000256" key="3">
    <source>
        <dbReference type="ARBA" id="ARBA00022679"/>
    </source>
</evidence>
<dbReference type="PANTHER" id="PTHR27005">
    <property type="entry name" value="WALL-ASSOCIATED RECEPTOR KINASE-LIKE 21"/>
    <property type="match status" value="1"/>
</dbReference>
<evidence type="ECO:0000256" key="5">
    <source>
        <dbReference type="ARBA" id="ARBA00022741"/>
    </source>
</evidence>
<dbReference type="InterPro" id="IPR001245">
    <property type="entry name" value="Ser-Thr/Tyr_kinase_cat_dom"/>
</dbReference>
<evidence type="ECO:0000256" key="6">
    <source>
        <dbReference type="ARBA" id="ARBA00022777"/>
    </source>
</evidence>
<protein>
    <submittedName>
        <fullName evidence="13">Wall-associated receptor kinase-like 10</fullName>
    </submittedName>
</protein>
<dbReference type="Gene3D" id="2.10.25.10">
    <property type="entry name" value="Laminin"/>
    <property type="match status" value="1"/>
</dbReference>
<dbReference type="PROSITE" id="PS00109">
    <property type="entry name" value="PROTEIN_KINASE_TYR"/>
    <property type="match status" value="1"/>
</dbReference>
<dbReference type="GO" id="GO:0005524">
    <property type="term" value="F:ATP binding"/>
    <property type="evidence" value="ECO:0007669"/>
    <property type="project" value="UniProtKB-KW"/>
</dbReference>
<dbReference type="SUPFAM" id="SSF56112">
    <property type="entry name" value="Protein kinase-like (PK-like)"/>
    <property type="match status" value="1"/>
</dbReference>
<evidence type="ECO:0000313" key="14">
    <source>
        <dbReference type="Proteomes" id="UP000030645"/>
    </source>
</evidence>
<dbReference type="KEGG" id="mnt:21397719"/>
<dbReference type="InterPro" id="IPR011009">
    <property type="entry name" value="Kinase-like_dom_sf"/>
</dbReference>
<accession>W9RIF9</accession>
<dbReference type="CDD" id="cd00054">
    <property type="entry name" value="EGF_CA"/>
    <property type="match status" value="1"/>
</dbReference>
<dbReference type="PROSITE" id="PS01187">
    <property type="entry name" value="EGF_CA"/>
    <property type="match status" value="1"/>
</dbReference>
<evidence type="ECO:0000256" key="8">
    <source>
        <dbReference type="ARBA" id="ARBA00023157"/>
    </source>
</evidence>
<dbReference type="AlphaFoldDB" id="W9RIF9"/>
<evidence type="ECO:0000256" key="9">
    <source>
        <dbReference type="ARBA" id="ARBA00023180"/>
    </source>
</evidence>
<evidence type="ECO:0000256" key="7">
    <source>
        <dbReference type="ARBA" id="ARBA00022840"/>
    </source>
</evidence>